<feature type="domain" description="Lipoyl-binding" evidence="8">
    <location>
        <begin position="540"/>
        <end position="619"/>
    </location>
</feature>
<evidence type="ECO:0000259" key="8">
    <source>
        <dbReference type="PROSITE" id="PS50968"/>
    </source>
</evidence>
<dbReference type="PANTHER" id="PTHR18866:SF126">
    <property type="entry name" value="BIOTIN CARBOXYLASE"/>
    <property type="match status" value="1"/>
</dbReference>
<evidence type="ECO:0000256" key="6">
    <source>
        <dbReference type="PROSITE-ProRule" id="PRU00409"/>
    </source>
</evidence>
<dbReference type="PROSITE" id="PS50979">
    <property type="entry name" value="BC"/>
    <property type="match status" value="1"/>
</dbReference>
<dbReference type="PANTHER" id="PTHR18866">
    <property type="entry name" value="CARBOXYLASE:PYRUVATE/ACETYL-COA/PROPIONYL-COA CARBOXYLASE"/>
    <property type="match status" value="1"/>
</dbReference>
<dbReference type="PROSITE" id="PS50968">
    <property type="entry name" value="BIOTINYL_LIPOYL"/>
    <property type="match status" value="1"/>
</dbReference>
<proteinExistence type="predicted"/>
<dbReference type="InterPro" id="IPR005481">
    <property type="entry name" value="BC-like_N"/>
</dbReference>
<evidence type="ECO:0000313" key="12">
    <source>
        <dbReference type="Proteomes" id="UP001596119"/>
    </source>
</evidence>
<accession>A0ABW1IF71</accession>
<protein>
    <submittedName>
        <fullName evidence="11">Acetyl/propionyl/methylcrotonyl-CoA carboxylase subunit alpha</fullName>
    </submittedName>
</protein>
<dbReference type="SUPFAM" id="SSF51246">
    <property type="entry name" value="Rudiment single hybrid motif"/>
    <property type="match status" value="1"/>
</dbReference>
<keyword evidence="5" id="KW-0092">Biotin</keyword>
<dbReference type="Pfam" id="PF00364">
    <property type="entry name" value="Biotin_lipoyl"/>
    <property type="match status" value="1"/>
</dbReference>
<dbReference type="InterPro" id="IPR050856">
    <property type="entry name" value="Biotin_carboxylase_complex"/>
</dbReference>
<comment type="caution">
    <text evidence="11">The sequence shown here is derived from an EMBL/GenBank/DDBJ whole genome shotgun (WGS) entry which is preliminary data.</text>
</comment>
<dbReference type="InterPro" id="IPR011761">
    <property type="entry name" value="ATP-grasp"/>
</dbReference>
<keyword evidence="4 6" id="KW-0067">ATP-binding</keyword>
<evidence type="ECO:0000259" key="9">
    <source>
        <dbReference type="PROSITE" id="PS50975"/>
    </source>
</evidence>
<keyword evidence="12" id="KW-1185">Reference proteome</keyword>
<feature type="domain" description="Biotin carboxylation" evidence="10">
    <location>
        <begin position="2"/>
        <end position="450"/>
    </location>
</feature>
<dbReference type="Pfam" id="PF02786">
    <property type="entry name" value="CPSase_L_D2"/>
    <property type="match status" value="1"/>
</dbReference>
<comment type="cofactor">
    <cofactor evidence="1">
        <name>biotin</name>
        <dbReference type="ChEBI" id="CHEBI:57586"/>
    </cofactor>
</comment>
<dbReference type="InterPro" id="IPR011054">
    <property type="entry name" value="Rudment_hybrid_motif"/>
</dbReference>
<dbReference type="Proteomes" id="UP001596119">
    <property type="component" value="Unassembled WGS sequence"/>
</dbReference>
<dbReference type="EMBL" id="JBHSQK010000087">
    <property type="protein sequence ID" value="MFC5951935.1"/>
    <property type="molecule type" value="Genomic_DNA"/>
</dbReference>
<dbReference type="SMART" id="SM00878">
    <property type="entry name" value="Biotin_carb_C"/>
    <property type="match status" value="1"/>
</dbReference>
<dbReference type="Gene3D" id="2.40.50.100">
    <property type="match status" value="1"/>
</dbReference>
<name>A0ABW1IF71_9PSEU</name>
<reference evidence="12" key="1">
    <citation type="journal article" date="2019" name="Int. J. Syst. Evol. Microbiol.">
        <title>The Global Catalogue of Microorganisms (GCM) 10K type strain sequencing project: providing services to taxonomists for standard genome sequencing and annotation.</title>
        <authorList>
            <consortium name="The Broad Institute Genomics Platform"/>
            <consortium name="The Broad Institute Genome Sequencing Center for Infectious Disease"/>
            <person name="Wu L."/>
            <person name="Ma J."/>
        </authorList>
    </citation>
    <scope>NUCLEOTIDE SEQUENCE [LARGE SCALE GENOMIC DNA]</scope>
    <source>
        <strain evidence="12">CGMCC 4.7397</strain>
    </source>
</reference>
<dbReference type="InterPro" id="IPR005482">
    <property type="entry name" value="Biotin_COase_C"/>
</dbReference>
<dbReference type="InterPro" id="IPR016185">
    <property type="entry name" value="PreATP-grasp_dom_sf"/>
</dbReference>
<dbReference type="PROSITE" id="PS50975">
    <property type="entry name" value="ATP_GRASP"/>
    <property type="match status" value="1"/>
</dbReference>
<keyword evidence="2" id="KW-0436">Ligase</keyword>
<dbReference type="RefSeq" id="WP_379570361.1">
    <property type="nucleotide sequence ID" value="NZ_JBHSQK010000087.1"/>
</dbReference>
<evidence type="ECO:0000259" key="10">
    <source>
        <dbReference type="PROSITE" id="PS50979"/>
    </source>
</evidence>
<gene>
    <name evidence="11" type="ORF">ACFQH9_27095</name>
</gene>
<evidence type="ECO:0000256" key="5">
    <source>
        <dbReference type="ARBA" id="ARBA00023267"/>
    </source>
</evidence>
<dbReference type="InterPro" id="IPR000089">
    <property type="entry name" value="Biotin_lipoyl"/>
</dbReference>
<evidence type="ECO:0000256" key="2">
    <source>
        <dbReference type="ARBA" id="ARBA00022598"/>
    </source>
</evidence>
<dbReference type="PROSITE" id="PS00866">
    <property type="entry name" value="CPSASE_1"/>
    <property type="match status" value="1"/>
</dbReference>
<dbReference type="InterPro" id="IPR005479">
    <property type="entry name" value="CPAse_ATP-bd"/>
</dbReference>
<organism evidence="11 12">
    <name type="scientific">Pseudonocardia lutea</name>
    <dbReference type="NCBI Taxonomy" id="2172015"/>
    <lineage>
        <taxon>Bacteria</taxon>
        <taxon>Bacillati</taxon>
        <taxon>Actinomycetota</taxon>
        <taxon>Actinomycetes</taxon>
        <taxon>Pseudonocardiales</taxon>
        <taxon>Pseudonocardiaceae</taxon>
        <taxon>Pseudonocardia</taxon>
    </lineage>
</organism>
<evidence type="ECO:0000256" key="3">
    <source>
        <dbReference type="ARBA" id="ARBA00022741"/>
    </source>
</evidence>
<dbReference type="Pfam" id="PF00289">
    <property type="entry name" value="Biotin_carb_N"/>
    <property type="match status" value="1"/>
</dbReference>
<feature type="region of interest" description="Disordered" evidence="7">
    <location>
        <begin position="525"/>
        <end position="545"/>
    </location>
</feature>
<evidence type="ECO:0000313" key="11">
    <source>
        <dbReference type="EMBL" id="MFC5951935.1"/>
    </source>
</evidence>
<evidence type="ECO:0000256" key="1">
    <source>
        <dbReference type="ARBA" id="ARBA00001953"/>
    </source>
</evidence>
<dbReference type="CDD" id="cd06850">
    <property type="entry name" value="biotinyl_domain"/>
    <property type="match status" value="1"/>
</dbReference>
<dbReference type="SUPFAM" id="SSF56059">
    <property type="entry name" value="Glutathione synthetase ATP-binding domain-like"/>
    <property type="match status" value="1"/>
</dbReference>
<dbReference type="PROSITE" id="PS00867">
    <property type="entry name" value="CPSASE_2"/>
    <property type="match status" value="1"/>
</dbReference>
<feature type="domain" description="ATP-grasp" evidence="9">
    <location>
        <begin position="121"/>
        <end position="317"/>
    </location>
</feature>
<keyword evidence="3 6" id="KW-0547">Nucleotide-binding</keyword>
<dbReference type="InterPro" id="IPR011764">
    <property type="entry name" value="Biotin_carboxylation_dom"/>
</dbReference>
<sequence length="622" mass="63067">MSIQTVLVANRGEIAVRIIRSCRELGLRAAAVYSDADADALHVRLADEAHRIGPAPARASYLDVDALLGAAKAAGADAVHPGYGLLSEDAGFAEAVTGAGLTFVGPSAGVIARMGDKVAARALAEECGVPVPPGTGDLSAEEATQATAELGFPLVVKASFGGGGRGMRVVHSADELADAMAAAGREAGAAFGRSEVHLERYLERPRHVEVQVIGDAHGTVVHLFDRDCSVQRRHQKLIEEAPASGLSDTLRARLLDAAVTLAREVGYVGAGTVEFLVLPTSEEFFFLEMNTRLQVEHGVTELVTGLDIVATQLRVADGAPLPFTQDDVRVSGHAIQARIAAEDPWADFRPAPGAITGLALPLGPGVRNDFGVEAGGGPGSRVAAEYDSMFGKVLAHGADREAARRRLVAALGELRVEGVPTTAPYLREVLDSESFAAGTHDTGSVQREWVPDPAAKPGAGVGPGAGGGTGVGAVGAGPAGSGAVGSGALGGVGSGGATVPTRRVRIATDRGPVEVAVYGRTVSPGATATASTRPTRESAGAAAGASSAAGAVPVAPMDATVVEVRVQPGQELAPGDVVAVLEAMKMEMEIRTEVGGTVGEVLATPGAPVAAGSPLVTLTRRP</sequence>
<dbReference type="InterPro" id="IPR011053">
    <property type="entry name" value="Single_hybrid_motif"/>
</dbReference>
<evidence type="ECO:0000256" key="4">
    <source>
        <dbReference type="ARBA" id="ARBA00022840"/>
    </source>
</evidence>
<dbReference type="Pfam" id="PF02785">
    <property type="entry name" value="Biotin_carb_C"/>
    <property type="match status" value="1"/>
</dbReference>
<dbReference type="SUPFAM" id="SSF51230">
    <property type="entry name" value="Single hybrid motif"/>
    <property type="match status" value="1"/>
</dbReference>
<evidence type="ECO:0000256" key="7">
    <source>
        <dbReference type="SAM" id="MobiDB-lite"/>
    </source>
</evidence>
<dbReference type="SUPFAM" id="SSF52440">
    <property type="entry name" value="PreATP-grasp domain"/>
    <property type="match status" value="1"/>
</dbReference>
<dbReference type="Gene3D" id="3.30.470.20">
    <property type="entry name" value="ATP-grasp fold, B domain"/>
    <property type="match status" value="1"/>
</dbReference>